<dbReference type="EMBL" id="FR719187">
    <property type="protein sequence ID" value="CBX79624.1"/>
    <property type="molecule type" value="Genomic_DNA"/>
</dbReference>
<proteinExistence type="predicted"/>
<protein>
    <submittedName>
        <fullName evidence="1">Bacterial type III secretion apparatus protein OrgAa</fullName>
    </submittedName>
</protein>
<dbReference type="Pfam" id="PF09482">
    <property type="entry name" value="OrgA_MxiK"/>
    <property type="match status" value="1"/>
</dbReference>
<accession>E5B2C2</accession>
<dbReference type="InterPro" id="IPR013388">
    <property type="entry name" value="T3SS_OrgA/MxiK"/>
</dbReference>
<dbReference type="AlphaFoldDB" id="E5B2C2"/>
<name>E5B2C2_ERWAM</name>
<evidence type="ECO:0000313" key="1">
    <source>
        <dbReference type="EMBL" id="CBX79624.1"/>
    </source>
</evidence>
<organism evidence="1">
    <name type="scientific">Erwinia amylovora ATCC BAA-2158</name>
    <dbReference type="NCBI Taxonomy" id="889211"/>
    <lineage>
        <taxon>Bacteria</taxon>
        <taxon>Pseudomonadati</taxon>
        <taxon>Pseudomonadota</taxon>
        <taxon>Gammaproteobacteria</taxon>
        <taxon>Enterobacterales</taxon>
        <taxon>Erwiniaceae</taxon>
        <taxon>Erwinia</taxon>
    </lineage>
</organism>
<gene>
    <name evidence="1" type="primary">orgAa</name>
    <name evidence="1" type="ORF">EAIL5_0804</name>
</gene>
<sequence length="184" mass="20933">MKHDAEHVMQIMYYPSDYTDPSHLPDSLAQGEVFNDVLINYWLLSHFQLDNENKYWQPTDIISSLIVAHWHQLPRIAHLLGGYLLRNRLPGYGAALICDPQLLAFISLPLIHHVTIDEAERRVDTLAWGATFILSMASSLPPALKQRILLGFPAGIDLPKLHVKATPNHINLFKMAITYANNYQ</sequence>
<reference evidence="1" key="1">
    <citation type="journal article" date="2011" name="J. Bacteriol.">
        <title>Genome Sequence of an Erwinia amylovora Strain with Pathogenicity Restricted to Rubus Plants.</title>
        <authorList>
            <person name="Powney R."/>
            <person name="Smits T.H."/>
            <person name="Sawbridge T."/>
            <person name="Frey B."/>
            <person name="Blom J."/>
            <person name="Frey J.E."/>
            <person name="Plummer K.M."/>
            <person name="Beer S.V."/>
            <person name="Luck J."/>
            <person name="Duffy B."/>
            <person name="Rodoni B."/>
        </authorList>
    </citation>
    <scope>NUCLEOTIDE SEQUENCE</scope>
    <source>
        <strain evidence="1">ATCC BAA-2158</strain>
    </source>
</reference>